<dbReference type="RefSeq" id="WP_237464144.1">
    <property type="nucleotide sequence ID" value="NZ_CAKLDI010000001.1"/>
</dbReference>
<evidence type="ECO:0000256" key="2">
    <source>
        <dbReference type="ARBA" id="ARBA00022475"/>
    </source>
</evidence>
<dbReference type="InterPro" id="IPR033479">
    <property type="entry name" value="dCache_1"/>
</dbReference>
<dbReference type="PROSITE" id="PS50887">
    <property type="entry name" value="GGDEF"/>
    <property type="match status" value="1"/>
</dbReference>
<keyword evidence="11" id="KW-1185">Reference proteome</keyword>
<keyword evidence="2" id="KW-1003">Cell membrane</keyword>
<evidence type="ECO:0000259" key="9">
    <source>
        <dbReference type="PROSITE" id="PS50887"/>
    </source>
</evidence>
<dbReference type="Gene3D" id="3.30.70.270">
    <property type="match status" value="1"/>
</dbReference>
<feature type="transmembrane region" description="Helical" evidence="6">
    <location>
        <begin position="12"/>
        <end position="30"/>
    </location>
</feature>
<dbReference type="SUPFAM" id="SSF158472">
    <property type="entry name" value="HAMP domain-like"/>
    <property type="match status" value="1"/>
</dbReference>
<comment type="caution">
    <text evidence="10">The sequence shown here is derived from an EMBL/GenBank/DDBJ whole genome shotgun (WGS) entry which is preliminary data.</text>
</comment>
<keyword evidence="3 6" id="KW-0812">Transmembrane</keyword>
<dbReference type="Pfam" id="PF02743">
    <property type="entry name" value="dCache_1"/>
    <property type="match status" value="1"/>
</dbReference>
<dbReference type="SUPFAM" id="SSF55073">
    <property type="entry name" value="Nucleotide cyclase"/>
    <property type="match status" value="1"/>
</dbReference>
<dbReference type="PANTHER" id="PTHR33121">
    <property type="entry name" value="CYCLIC DI-GMP PHOSPHODIESTERASE PDEF"/>
    <property type="match status" value="1"/>
</dbReference>
<reference evidence="10" key="1">
    <citation type="submission" date="2021-11" db="EMBL/GenBank/DDBJ databases">
        <authorList>
            <person name="Rodrigo-Torres L."/>
            <person name="Arahal R. D."/>
            <person name="Lucena T."/>
        </authorList>
    </citation>
    <scope>NUCLEOTIDE SEQUENCE</scope>
    <source>
        <strain evidence="10">CECT 7929</strain>
    </source>
</reference>
<dbReference type="InterPro" id="IPR035919">
    <property type="entry name" value="EAL_sf"/>
</dbReference>
<evidence type="ECO:0000313" key="10">
    <source>
        <dbReference type="EMBL" id="CAH0532321.1"/>
    </source>
</evidence>
<dbReference type="SUPFAM" id="SSF141868">
    <property type="entry name" value="EAL domain-like"/>
    <property type="match status" value="1"/>
</dbReference>
<comment type="subcellular location">
    <subcellularLocation>
        <location evidence="1">Cell membrane</location>
        <topology evidence="1">Multi-pass membrane protein</topology>
    </subcellularLocation>
</comment>
<proteinExistence type="predicted"/>
<feature type="domain" description="EAL" evidence="7">
    <location>
        <begin position="593"/>
        <end position="849"/>
    </location>
</feature>
<dbReference type="PROSITE" id="PS50885">
    <property type="entry name" value="HAMP"/>
    <property type="match status" value="1"/>
</dbReference>
<dbReference type="InterPro" id="IPR000160">
    <property type="entry name" value="GGDEF_dom"/>
</dbReference>
<dbReference type="Pfam" id="PF00563">
    <property type="entry name" value="EAL"/>
    <property type="match status" value="1"/>
</dbReference>
<dbReference type="InterPro" id="IPR029787">
    <property type="entry name" value="Nucleotide_cyclase"/>
</dbReference>
<dbReference type="PROSITE" id="PS50883">
    <property type="entry name" value="EAL"/>
    <property type="match status" value="1"/>
</dbReference>
<dbReference type="EMBL" id="CAKLDI010000001">
    <property type="protein sequence ID" value="CAH0532321.1"/>
    <property type="molecule type" value="Genomic_DNA"/>
</dbReference>
<dbReference type="Pfam" id="PF00672">
    <property type="entry name" value="HAMP"/>
    <property type="match status" value="1"/>
</dbReference>
<evidence type="ECO:0000256" key="3">
    <source>
        <dbReference type="ARBA" id="ARBA00022692"/>
    </source>
</evidence>
<dbReference type="InterPro" id="IPR050706">
    <property type="entry name" value="Cyclic-di-GMP_PDE-like"/>
</dbReference>
<dbReference type="SMART" id="SM00052">
    <property type="entry name" value="EAL"/>
    <property type="match status" value="1"/>
</dbReference>
<evidence type="ECO:0000256" key="4">
    <source>
        <dbReference type="ARBA" id="ARBA00022989"/>
    </source>
</evidence>
<protein>
    <recommendedName>
        <fullName evidence="12">Diguanylate cyclase</fullName>
    </recommendedName>
</protein>
<gene>
    <name evidence="10" type="ORF">VST7929_00139</name>
</gene>
<dbReference type="CDD" id="cd12913">
    <property type="entry name" value="PDC1_MCP_like"/>
    <property type="match status" value="1"/>
</dbReference>
<keyword evidence="4 6" id="KW-1133">Transmembrane helix</keyword>
<dbReference type="Gene3D" id="3.20.20.450">
    <property type="entry name" value="EAL domain"/>
    <property type="match status" value="1"/>
</dbReference>
<dbReference type="InterPro" id="IPR043128">
    <property type="entry name" value="Rev_trsase/Diguanyl_cyclase"/>
</dbReference>
<evidence type="ECO:0000256" key="1">
    <source>
        <dbReference type="ARBA" id="ARBA00004651"/>
    </source>
</evidence>
<dbReference type="CDD" id="cd01949">
    <property type="entry name" value="GGDEF"/>
    <property type="match status" value="1"/>
</dbReference>
<dbReference type="InterPro" id="IPR003660">
    <property type="entry name" value="HAMP_dom"/>
</dbReference>
<feature type="domain" description="GGDEF" evidence="9">
    <location>
        <begin position="449"/>
        <end position="584"/>
    </location>
</feature>
<dbReference type="Proteomes" id="UP000838672">
    <property type="component" value="Unassembled WGS sequence"/>
</dbReference>
<dbReference type="Pfam" id="PF00990">
    <property type="entry name" value="GGDEF"/>
    <property type="match status" value="1"/>
</dbReference>
<evidence type="ECO:0000259" key="8">
    <source>
        <dbReference type="PROSITE" id="PS50885"/>
    </source>
</evidence>
<dbReference type="Gene3D" id="6.10.340.10">
    <property type="match status" value="1"/>
</dbReference>
<dbReference type="NCBIfam" id="TIGR00254">
    <property type="entry name" value="GGDEF"/>
    <property type="match status" value="1"/>
</dbReference>
<evidence type="ECO:0008006" key="12">
    <source>
        <dbReference type="Google" id="ProtNLM"/>
    </source>
</evidence>
<evidence type="ECO:0000256" key="5">
    <source>
        <dbReference type="ARBA" id="ARBA00023136"/>
    </source>
</evidence>
<dbReference type="Gene3D" id="3.30.450.20">
    <property type="entry name" value="PAS domain"/>
    <property type="match status" value="1"/>
</dbReference>
<evidence type="ECO:0000256" key="6">
    <source>
        <dbReference type="SAM" id="Phobius"/>
    </source>
</evidence>
<sequence>MTHRGISLKQAIVFPVALLMALIIAILTYIEHVGHQQLATEISQKMLKVTVKNTETKLDAFLDAPFQANRVMADSIRHIIELHPANDLEDIQSYLLQAYRKLFVHLPQMSAMGFGDAQGNYVGFRKENDEQLTLLLKDRRSGFNLIGYQGIESSDPQRFSINRYDPRQRPWYLVAKELGKSTWSSIYFNVDEHEDITITTSTPIYLNDKLVGVTASDIQLEQFNQKLREQQRELGGLLYIMDDHGKLIAQSMSGSITTHQHNENLPRRRIYAQASKNPIIQTSAQFVANQDDRYFTDHFQFTIDGVRYYGNVFDFGARYGLNWKIITIFSTDDLLQQIPDMLSTTLVSGALIAIAGLIIGLVIVSRITDPIIKVSYAARSLARGVWKQELQQPSQIRETNMLVNAFNEMSQKLHHSFNQLRQQLLFDHLTGLPTREGLIEHVQRNPYRGQVTLVLIGLNSFRTIKDSLGHLIGDQLLLEMQQRLQQNLPAASELARVGGDEFAICLFDDALNLPSEGVIQSLVQLFNTPFVLDQQEEILITARFGIYQTEQTDQSDVPDWLNKAGLALTTAKQPQSAGIERYHAGLSQKTVDETRMLSDMRQALRRNEFSVFFQPVVNAQDETVTGAEALVRWHCPRRGLVSPAQFIPLAESSGMIIDLGYWILEDACRQVAKKISQEGWRDDFNLHVNLCVTQLGQKDFISQLQAILQRSGLPAKNLTLEITESRLMTQDLESMQVLHQIRELGIGLAIDDFGTGYSSLAYLNQLPFSCLKIDRSFISQLGQDKAHQTIVNAVINMSQGFQCQLVAEGVETAEQRDILRELGCQSIQGFFYAKPAPFTNWPQILVAQCVLQQNRLFESNQTEEESALD</sequence>
<dbReference type="CDD" id="cd01948">
    <property type="entry name" value="EAL"/>
    <property type="match status" value="1"/>
</dbReference>
<dbReference type="SMART" id="SM00304">
    <property type="entry name" value="HAMP"/>
    <property type="match status" value="1"/>
</dbReference>
<dbReference type="InterPro" id="IPR001633">
    <property type="entry name" value="EAL_dom"/>
</dbReference>
<evidence type="ECO:0000259" key="7">
    <source>
        <dbReference type="PROSITE" id="PS50883"/>
    </source>
</evidence>
<dbReference type="PANTHER" id="PTHR33121:SF70">
    <property type="entry name" value="SIGNALING PROTEIN YKOW"/>
    <property type="match status" value="1"/>
</dbReference>
<organism evidence="10 11">
    <name type="scientific">Vibrio stylophorae</name>
    <dbReference type="NCBI Taxonomy" id="659351"/>
    <lineage>
        <taxon>Bacteria</taxon>
        <taxon>Pseudomonadati</taxon>
        <taxon>Pseudomonadota</taxon>
        <taxon>Gammaproteobacteria</taxon>
        <taxon>Vibrionales</taxon>
        <taxon>Vibrionaceae</taxon>
        <taxon>Vibrio</taxon>
    </lineage>
</organism>
<dbReference type="SMART" id="SM00267">
    <property type="entry name" value="GGDEF"/>
    <property type="match status" value="1"/>
</dbReference>
<keyword evidence="5 6" id="KW-0472">Membrane</keyword>
<name>A0ABM8ZPU9_9VIBR</name>
<feature type="domain" description="HAMP" evidence="8">
    <location>
        <begin position="365"/>
        <end position="418"/>
    </location>
</feature>
<accession>A0ABM8ZPU9</accession>
<evidence type="ECO:0000313" key="11">
    <source>
        <dbReference type="Proteomes" id="UP000838672"/>
    </source>
</evidence>